<gene>
    <name evidence="2" type="ORF">HHU08_20650</name>
</gene>
<reference evidence="2 3" key="1">
    <citation type="submission" date="2020-04" db="EMBL/GenBank/DDBJ databases">
        <title>Bacillus sp. UniB3 isolated from commercial digestive syrup.</title>
        <authorList>
            <person name="Thorat V."/>
            <person name="Kirdat K."/>
            <person name="Tiwarekar B."/>
            <person name="Yadav A."/>
        </authorList>
    </citation>
    <scope>NUCLEOTIDE SEQUENCE [LARGE SCALE GENOMIC DNA]</scope>
    <source>
        <strain evidence="2 3">UniB3</strain>
    </source>
</reference>
<name>A0A7Y0KBQ4_9BACI</name>
<dbReference type="Gene3D" id="3.30.450.20">
    <property type="entry name" value="PAS domain"/>
    <property type="match status" value="1"/>
</dbReference>
<proteinExistence type="predicted"/>
<dbReference type="EMBL" id="JABBPK010000001">
    <property type="protein sequence ID" value="NMO79360.1"/>
    <property type="molecule type" value="Genomic_DNA"/>
</dbReference>
<feature type="domain" description="PAS" evidence="1">
    <location>
        <begin position="24"/>
        <end position="93"/>
    </location>
</feature>
<keyword evidence="3" id="KW-1185">Reference proteome</keyword>
<sequence length="120" mass="14145">MQKFKKDEKNHPDFTNYDHASALNADTFRALYDNHPDAVFMLDVNGNVLDYNNSVKRIFGYNDKELSESFLPFFEKKDLEKRKYNFDGALKGTAQNYQAVVFQKNGEPIDVEIFHWKRIK</sequence>
<dbReference type="PROSITE" id="PS50112">
    <property type="entry name" value="PAS"/>
    <property type="match status" value="1"/>
</dbReference>
<accession>A0A7Y0KBQ4</accession>
<dbReference type="InterPro" id="IPR000014">
    <property type="entry name" value="PAS"/>
</dbReference>
<protein>
    <submittedName>
        <fullName evidence="2">PAS domain S-box protein</fullName>
    </submittedName>
</protein>
<dbReference type="Proteomes" id="UP000588491">
    <property type="component" value="Unassembled WGS sequence"/>
</dbReference>
<organism evidence="2 3">
    <name type="scientific">Niallia alba</name>
    <dbReference type="NCBI Taxonomy" id="2729105"/>
    <lineage>
        <taxon>Bacteria</taxon>
        <taxon>Bacillati</taxon>
        <taxon>Bacillota</taxon>
        <taxon>Bacilli</taxon>
        <taxon>Bacillales</taxon>
        <taxon>Bacillaceae</taxon>
        <taxon>Niallia</taxon>
    </lineage>
</organism>
<comment type="caution">
    <text evidence="2">The sequence shown here is derived from an EMBL/GenBank/DDBJ whole genome shotgun (WGS) entry which is preliminary data.</text>
</comment>
<evidence type="ECO:0000313" key="2">
    <source>
        <dbReference type="EMBL" id="NMO79360.1"/>
    </source>
</evidence>
<dbReference type="AlphaFoldDB" id="A0A7Y0KBQ4"/>
<dbReference type="NCBIfam" id="TIGR00229">
    <property type="entry name" value="sensory_box"/>
    <property type="match status" value="1"/>
</dbReference>
<dbReference type="CDD" id="cd00130">
    <property type="entry name" value="PAS"/>
    <property type="match status" value="1"/>
</dbReference>
<dbReference type="SUPFAM" id="SSF55785">
    <property type="entry name" value="PYP-like sensor domain (PAS domain)"/>
    <property type="match status" value="1"/>
</dbReference>
<dbReference type="Pfam" id="PF13188">
    <property type="entry name" value="PAS_8"/>
    <property type="match status" value="1"/>
</dbReference>
<dbReference type="SMART" id="SM00091">
    <property type="entry name" value="PAS"/>
    <property type="match status" value="1"/>
</dbReference>
<evidence type="ECO:0000313" key="3">
    <source>
        <dbReference type="Proteomes" id="UP000588491"/>
    </source>
</evidence>
<dbReference type="InterPro" id="IPR035965">
    <property type="entry name" value="PAS-like_dom_sf"/>
</dbReference>
<evidence type="ECO:0000259" key="1">
    <source>
        <dbReference type="PROSITE" id="PS50112"/>
    </source>
</evidence>